<evidence type="ECO:0000256" key="1">
    <source>
        <dbReference type="ARBA" id="ARBA00002307"/>
    </source>
</evidence>
<dbReference type="GO" id="GO:0045732">
    <property type="term" value="P:positive regulation of protein catabolic process"/>
    <property type="evidence" value="ECO:0007669"/>
    <property type="project" value="TreeGrafter"/>
</dbReference>
<dbReference type="EMBL" id="ML986591">
    <property type="protein sequence ID" value="KAF2267435.1"/>
    <property type="molecule type" value="Genomic_DNA"/>
</dbReference>
<dbReference type="GO" id="GO:0005737">
    <property type="term" value="C:cytoplasm"/>
    <property type="evidence" value="ECO:0007669"/>
    <property type="project" value="TreeGrafter"/>
</dbReference>
<dbReference type="PANTHER" id="PTHR10279:SF10">
    <property type="entry name" value="ORNITHINE DECARBOXYLASE ANTIZYME"/>
    <property type="match status" value="1"/>
</dbReference>
<accession>A0A9P4N2L8</accession>
<keyword evidence="5" id="KW-0688">Ribosomal frameshifting</keyword>
<dbReference type="GO" id="GO:0075523">
    <property type="term" value="P:viral translational frameshifting"/>
    <property type="evidence" value="ECO:0007669"/>
    <property type="project" value="UniProtKB-KW"/>
</dbReference>
<dbReference type="InterPro" id="IPR016181">
    <property type="entry name" value="Acyl_CoA_acyltransferase"/>
</dbReference>
<name>A0A9P4N2L8_9PLEO</name>
<organism evidence="6 7">
    <name type="scientific">Lojkania enalia</name>
    <dbReference type="NCBI Taxonomy" id="147567"/>
    <lineage>
        <taxon>Eukaryota</taxon>
        <taxon>Fungi</taxon>
        <taxon>Dikarya</taxon>
        <taxon>Ascomycota</taxon>
        <taxon>Pezizomycotina</taxon>
        <taxon>Dothideomycetes</taxon>
        <taxon>Pleosporomycetidae</taxon>
        <taxon>Pleosporales</taxon>
        <taxon>Pleosporales incertae sedis</taxon>
        <taxon>Lojkania</taxon>
    </lineage>
</organism>
<reference evidence="7" key="1">
    <citation type="journal article" date="2020" name="Stud. Mycol.">
        <title>101 Dothideomycetes genomes: A test case for predicting lifestyles and emergence of pathogens.</title>
        <authorList>
            <person name="Haridas S."/>
            <person name="Albert R."/>
            <person name="Binder M."/>
            <person name="Bloem J."/>
            <person name="LaButti K."/>
            <person name="Salamov A."/>
            <person name="Andreopoulos B."/>
            <person name="Baker S."/>
            <person name="Barry K."/>
            <person name="Bills G."/>
            <person name="Bluhm B."/>
            <person name="Cannon C."/>
            <person name="Castanera R."/>
            <person name="Culley D."/>
            <person name="Daum C."/>
            <person name="Ezra D."/>
            <person name="Gonzalez J."/>
            <person name="Henrissat B."/>
            <person name="Kuo A."/>
            <person name="Liang C."/>
            <person name="Lipzen A."/>
            <person name="Lutzoni F."/>
            <person name="Magnuson J."/>
            <person name="Mondo S."/>
            <person name="Nolan M."/>
            <person name="Ohm R."/>
            <person name="Pangilinan J."/>
            <person name="Park H.-J."/>
            <person name="Ramirez L."/>
            <person name="Alfaro M."/>
            <person name="Sun H."/>
            <person name="Tritt A."/>
            <person name="Yoshinaga Y."/>
            <person name="Zwiers L.-H."/>
            <person name="Turgeon B."/>
            <person name="Goodwin S."/>
            <person name="Spatafora J."/>
            <person name="Crous P."/>
            <person name="Grigoriev I."/>
        </authorList>
    </citation>
    <scope>NUCLEOTIDE SEQUENCE [LARGE SCALE GENOMIC DNA]</scope>
    <source>
        <strain evidence="7">CBS 304.66</strain>
    </source>
</reference>
<dbReference type="InterPro" id="IPR002993">
    <property type="entry name" value="ODC_AZ"/>
</dbReference>
<sequence length="279" mass="30743">MARISSNNSSSSSSSNLHDHYYNASTNIRASCYVVNATTRAIQGFHYSTTGAGGGMPSPPLSPPLAAMYASAAKISDTTNRNGWARRGGAAYTITEECERLFCGTLRAVFLGEGNLARQDPLVTGMQKYNYAGINDYGVAVTPPHIDRIMDSPSPEMDGLAMEKGIKDWIEVWDYVGGNRFRGFVVEEDGEKSMFIFFDQSVTGSDLKAGLMALLELCDVPYFSCSRLVVCLDRRTDTRTMRALTKDLGWIGFQLTTLNNFTDGDEITSEQWVFMDMDV</sequence>
<evidence type="ECO:0000256" key="2">
    <source>
        <dbReference type="ARBA" id="ARBA00008796"/>
    </source>
</evidence>
<dbReference type="AlphaFoldDB" id="A0A9P4N2L8"/>
<evidence type="ECO:0000313" key="7">
    <source>
        <dbReference type="Proteomes" id="UP000800093"/>
    </source>
</evidence>
<gene>
    <name evidence="6" type="ORF">CC78DRAFT_457345</name>
</gene>
<protein>
    <recommendedName>
        <fullName evidence="4">Ornithine decarboxylase antizyme</fullName>
    </recommendedName>
</protein>
<comment type="caution">
    <text evidence="6">The sequence shown here is derived from an EMBL/GenBank/DDBJ whole genome shotgun (WGS) entry which is preliminary data.</text>
</comment>
<dbReference type="Pfam" id="PF02100">
    <property type="entry name" value="ODC_AZ"/>
    <property type="match status" value="1"/>
</dbReference>
<keyword evidence="7" id="KW-1185">Reference proteome</keyword>
<comment type="similarity">
    <text evidence="2">Belongs to the ODC antizyme family.</text>
</comment>
<evidence type="ECO:0000256" key="4">
    <source>
        <dbReference type="ARBA" id="ARBA00017712"/>
    </source>
</evidence>
<evidence type="ECO:0000256" key="5">
    <source>
        <dbReference type="ARBA" id="ARBA00022758"/>
    </source>
</evidence>
<dbReference type="Gene3D" id="3.40.630.60">
    <property type="match status" value="1"/>
</dbReference>
<comment type="function">
    <text evidence="1">Ornithine decarboxylase (ODC) antizyme protein that negatively regulates ODC activity and intracellular polyamine biosynthesis in response to increased intracellular polyamine levels. Binds to ODC monomers, inhibiting the assembly of the functional ODC homodimer, and targets the monomers for ubiquitin-independent proteolytic destruction by the 26S proteasome.</text>
</comment>
<dbReference type="OrthoDB" id="5959761at2759"/>
<dbReference type="Proteomes" id="UP000800093">
    <property type="component" value="Unassembled WGS sequence"/>
</dbReference>
<evidence type="ECO:0000256" key="3">
    <source>
        <dbReference type="ARBA" id="ARBA00011486"/>
    </source>
</evidence>
<dbReference type="InterPro" id="IPR038581">
    <property type="entry name" value="ODC_AZ_sf"/>
</dbReference>
<comment type="subunit">
    <text evidence="3">Interacts with ODC and thereby sterically blocks ODC homodimerization.</text>
</comment>
<dbReference type="PANTHER" id="PTHR10279">
    <property type="entry name" value="ORNITHINE DECARBOXYLASE ANTIZYME"/>
    <property type="match status" value="1"/>
</dbReference>
<evidence type="ECO:0000313" key="6">
    <source>
        <dbReference type="EMBL" id="KAF2267435.1"/>
    </source>
</evidence>
<proteinExistence type="inferred from homology"/>
<dbReference type="SUPFAM" id="SSF55729">
    <property type="entry name" value="Acyl-CoA N-acyltransferases (Nat)"/>
    <property type="match status" value="1"/>
</dbReference>
<dbReference type="GO" id="GO:0005634">
    <property type="term" value="C:nucleus"/>
    <property type="evidence" value="ECO:0007669"/>
    <property type="project" value="TreeGrafter"/>
</dbReference>
<dbReference type="GO" id="GO:0008073">
    <property type="term" value="F:ornithine decarboxylase inhibitor activity"/>
    <property type="evidence" value="ECO:0007669"/>
    <property type="project" value="InterPro"/>
</dbReference>